<reference evidence="2" key="1">
    <citation type="journal article" date="2020" name="Nature">
        <title>Giant virus diversity and host interactions through global metagenomics.</title>
        <authorList>
            <person name="Schulz F."/>
            <person name="Roux S."/>
            <person name="Paez-Espino D."/>
            <person name="Jungbluth S."/>
            <person name="Walsh D.A."/>
            <person name="Denef V.J."/>
            <person name="McMahon K.D."/>
            <person name="Konstantinidis K.T."/>
            <person name="Eloe-Fadrosh E.A."/>
            <person name="Kyrpides N.C."/>
            <person name="Woyke T."/>
        </authorList>
    </citation>
    <scope>NUCLEOTIDE SEQUENCE</scope>
    <source>
        <strain evidence="2">GVMAG-S-ERX556106-38</strain>
    </source>
</reference>
<proteinExistence type="predicted"/>
<dbReference type="Gene3D" id="1.25.40.20">
    <property type="entry name" value="Ankyrin repeat-containing domain"/>
    <property type="match status" value="1"/>
</dbReference>
<protein>
    <submittedName>
        <fullName evidence="2">Uncharacterized protein</fullName>
    </submittedName>
</protein>
<organism evidence="2">
    <name type="scientific">viral metagenome</name>
    <dbReference type="NCBI Taxonomy" id="1070528"/>
    <lineage>
        <taxon>unclassified sequences</taxon>
        <taxon>metagenomes</taxon>
        <taxon>organismal metagenomes</taxon>
    </lineage>
</organism>
<name>A0A6C0F9K6_9ZZZZ</name>
<accession>A0A6C0F9K6</accession>
<feature type="region of interest" description="Disordered" evidence="1">
    <location>
        <begin position="552"/>
        <end position="587"/>
    </location>
</feature>
<evidence type="ECO:0000256" key="1">
    <source>
        <dbReference type="SAM" id="MobiDB-lite"/>
    </source>
</evidence>
<sequence length="846" mass="98024">MFSNVKTDILDKDTLDNDIDYIDRPSRGNIDRSVLKAIDPFQAMTQQVINETMKRMDEKRNSLLKNPNTGKETSNLKGPPVPGEDSLHKSMLLFNCVSEEDLEGTQSMLDTMSNNELLITNRDSINILLFTIEKNMEYIKLYSDSMLGIGTKYIDVDMDNGINKYLESPLFKILTILCKYDCLIEPVETHPSEFMAHKRINDFLFSKIKYLFFRYTEYTEFCLHSILHTLVSNGLYINLHSVNSTSLIFTLFKCRMYGILRYIAKIKGGNGFMIDAKIHAGYSLLTIIFDRWESDNSNIRKHLEERIEFLQEIGMDINMIDHRGETIMTQLCKNMTLFDKRTILYLIEEYDADINAPNDEGETPFFLLQKIYNLLVPENLLNNADKGLEKLGYTINSEGLQKILAERGDASIATNKGETLLISMITKGLWSYERIKVLFDMGAGKTINTRCKDINNETAATLLFADVCEPYTNIPNYHKLFNVFRYMKYYVNNITGDATSDYLNVIDLLDTDPKKAYDMLMSHIDTSNGENMKMTFRLIWNSFRDGRNASQGEFYDNYPHDSSDDESSYQDSYSNTDDSDSYDSQNEPDWWQVEHENMYGSNQNQTTTGANNMQSSDSEDSVRVSVHQPGNISARELYDVYGSDGEHHSRDPTTLESRHFNISRHYVTREEELKLRSEHYRRIREHLVKIDESIASVLELMIDNGLDIHCISGSTDNYPRRPLSGIAGAFADVFFFVFETINEEEESELKMSDYQDNEEHLEAYRREMRKRYLDKIPLLNNNKNHTKYCKTLDVVENYTIRTAMSRTLDFKEELMSVVWHPRNIDKFKYLDPEVFADSADSDEDSC</sequence>
<dbReference type="SUPFAM" id="SSF48403">
    <property type="entry name" value="Ankyrin repeat"/>
    <property type="match status" value="1"/>
</dbReference>
<feature type="region of interest" description="Disordered" evidence="1">
    <location>
        <begin position="61"/>
        <end position="83"/>
    </location>
</feature>
<evidence type="ECO:0000313" key="2">
    <source>
        <dbReference type="EMBL" id="QHT38536.1"/>
    </source>
</evidence>
<dbReference type="AlphaFoldDB" id="A0A6C0F9K6"/>
<dbReference type="InterPro" id="IPR036770">
    <property type="entry name" value="Ankyrin_rpt-contain_sf"/>
</dbReference>
<feature type="compositionally biased region" description="Polar residues" evidence="1">
    <location>
        <begin position="63"/>
        <end position="76"/>
    </location>
</feature>
<dbReference type="EMBL" id="MN738832">
    <property type="protein sequence ID" value="QHT38536.1"/>
    <property type="molecule type" value="Genomic_DNA"/>
</dbReference>